<dbReference type="AlphaFoldDB" id="A0A380LHI4"/>
<keyword evidence="4" id="KW-1185">Reference proteome</keyword>
<name>A0A380LHI4_9FIRM</name>
<accession>A0A380LHI4</accession>
<evidence type="ECO:0000313" key="4">
    <source>
        <dbReference type="Proteomes" id="UP000255523"/>
    </source>
</evidence>
<sequence>MRNLPYVLSEQIEIDEKYVQKSHKGVSIPSAKPRKRGEAASKRGISNEKVCIITAVQRLGKAVARTFNMAKPTSEDCLKFGQHIEENTYAWTDGLESYTRMLQEKQCKRTILKSYKEYDTVNHLNNVNSFHNEIEKQYEIYRGVASKYINRYNALFCIQREVQGMDAQEILVYVLKKLKYSIHYFFIRQIATDALFEVSF</sequence>
<reference evidence="3 4" key="1">
    <citation type="submission" date="2018-06" db="EMBL/GenBank/DDBJ databases">
        <authorList>
            <consortium name="Pathogen Informatics"/>
            <person name="Doyle S."/>
        </authorList>
    </citation>
    <scope>NUCLEOTIDE SEQUENCE [LARGE SCALE GENOMIC DNA]</scope>
    <source>
        <strain evidence="3 4">NCTC11087</strain>
    </source>
</reference>
<evidence type="ECO:0000256" key="1">
    <source>
        <dbReference type="SAM" id="MobiDB-lite"/>
    </source>
</evidence>
<organism evidence="3 4">
    <name type="scientific">Faecalicoccus pleomorphus</name>
    <dbReference type="NCBI Taxonomy" id="1323"/>
    <lineage>
        <taxon>Bacteria</taxon>
        <taxon>Bacillati</taxon>
        <taxon>Bacillota</taxon>
        <taxon>Erysipelotrichia</taxon>
        <taxon>Erysipelotrichales</taxon>
        <taxon>Erysipelotrichaceae</taxon>
        <taxon>Faecalicoccus</taxon>
    </lineage>
</organism>
<dbReference type="SMART" id="SM01126">
    <property type="entry name" value="DDE_Tnp_IS1595"/>
    <property type="match status" value="1"/>
</dbReference>
<feature type="region of interest" description="Disordered" evidence="1">
    <location>
        <begin position="23"/>
        <end position="42"/>
    </location>
</feature>
<dbReference type="InterPro" id="IPR024445">
    <property type="entry name" value="Tnp_ISXO2-like"/>
</dbReference>
<proteinExistence type="predicted"/>
<evidence type="ECO:0000313" key="3">
    <source>
        <dbReference type="EMBL" id="SUO03329.1"/>
    </source>
</evidence>
<gene>
    <name evidence="3" type="ORF">NCTC11087_00185</name>
</gene>
<feature type="domain" description="ISXO2-like transposase" evidence="2">
    <location>
        <begin position="7"/>
        <end position="161"/>
    </location>
</feature>
<evidence type="ECO:0000259" key="2">
    <source>
        <dbReference type="SMART" id="SM01126"/>
    </source>
</evidence>
<dbReference type="NCBIfam" id="NF033547">
    <property type="entry name" value="transpos_IS1595"/>
    <property type="match status" value="1"/>
</dbReference>
<dbReference type="OrthoDB" id="1641804at2"/>
<dbReference type="EMBL" id="UHFX01000003">
    <property type="protein sequence ID" value="SUO03329.1"/>
    <property type="molecule type" value="Genomic_DNA"/>
</dbReference>
<dbReference type="Pfam" id="PF12762">
    <property type="entry name" value="DDE_Tnp_IS1595"/>
    <property type="match status" value="1"/>
</dbReference>
<dbReference type="GeneID" id="77461184"/>
<dbReference type="RefSeq" id="WP_022790768.1">
    <property type="nucleotide sequence ID" value="NZ_UHFX01000003.1"/>
</dbReference>
<dbReference type="Proteomes" id="UP000255523">
    <property type="component" value="Unassembled WGS sequence"/>
</dbReference>
<protein>
    <submittedName>
        <fullName evidence="3">Transposase</fullName>
    </submittedName>
</protein>